<dbReference type="AlphaFoldDB" id="A0A1H0U6E6"/>
<evidence type="ECO:0000256" key="2">
    <source>
        <dbReference type="ARBA" id="ARBA00004651"/>
    </source>
</evidence>
<reference evidence="16" key="1">
    <citation type="submission" date="2016-10" db="EMBL/GenBank/DDBJ databases">
        <authorList>
            <person name="Varghese N."/>
            <person name="Submissions S."/>
        </authorList>
    </citation>
    <scope>NUCLEOTIDE SEQUENCE [LARGE SCALE GENOMIC DNA]</scope>
    <source>
        <strain evidence="16">IBRC-M10078</strain>
    </source>
</reference>
<dbReference type="InterPro" id="IPR044537">
    <property type="entry name" value="Rip2-like"/>
</dbReference>
<dbReference type="InterPro" id="IPR052348">
    <property type="entry name" value="Metallopeptidase_M50B"/>
</dbReference>
<dbReference type="PANTHER" id="PTHR35864:SF1">
    <property type="entry name" value="ZINC METALLOPROTEASE YWHC-RELATED"/>
    <property type="match status" value="1"/>
</dbReference>
<dbReference type="Proteomes" id="UP000199159">
    <property type="component" value="Unassembled WGS sequence"/>
</dbReference>
<dbReference type="Pfam" id="PF02163">
    <property type="entry name" value="Peptidase_M50"/>
    <property type="match status" value="1"/>
</dbReference>
<keyword evidence="7" id="KW-0479">Metal-binding</keyword>
<dbReference type="GO" id="GO:0008237">
    <property type="term" value="F:metallopeptidase activity"/>
    <property type="evidence" value="ECO:0007669"/>
    <property type="project" value="UniProtKB-KW"/>
</dbReference>
<keyword evidence="4" id="KW-1003">Cell membrane</keyword>
<comment type="cofactor">
    <cofactor evidence="1">
        <name>Zn(2+)</name>
        <dbReference type="ChEBI" id="CHEBI:29105"/>
    </cofactor>
</comment>
<feature type="transmembrane region" description="Helical" evidence="13">
    <location>
        <begin position="56"/>
        <end position="78"/>
    </location>
</feature>
<feature type="transmembrane region" description="Helical" evidence="13">
    <location>
        <begin position="90"/>
        <end position="117"/>
    </location>
</feature>
<comment type="subcellular location">
    <subcellularLocation>
        <location evidence="2">Cell membrane</location>
        <topology evidence="2">Multi-pass membrane protein</topology>
    </subcellularLocation>
</comment>
<dbReference type="GO" id="GO:0046872">
    <property type="term" value="F:metal ion binding"/>
    <property type="evidence" value="ECO:0007669"/>
    <property type="project" value="UniProtKB-KW"/>
</dbReference>
<keyword evidence="16" id="KW-1185">Reference proteome</keyword>
<keyword evidence="12 13" id="KW-0472">Membrane</keyword>
<keyword evidence="8" id="KW-0378">Hydrolase</keyword>
<sequence>MDIIQQFIRYPLESIPFVVISLLIAFTVHEFAHAFVAYKFGDHTAQKQGRLTLNPIAHLDPIGTLLIFIAGFGWARPVPVNRFYFKNPRLAGILVSIAGPISNLLVALIAIILFYLLATLGVFSSLSGIALEAVEQFFNILISLNIMLFVFNLLPFPPLDGYRIIEDLMPGNIRAKMTQYESYGVILFLFLVITPIGDRTISPFLSNGIYLVQETLFNLIRPLFGF</sequence>
<evidence type="ECO:0000256" key="12">
    <source>
        <dbReference type="ARBA" id="ARBA00023136"/>
    </source>
</evidence>
<evidence type="ECO:0000256" key="13">
    <source>
        <dbReference type="SAM" id="Phobius"/>
    </source>
</evidence>
<evidence type="ECO:0000256" key="11">
    <source>
        <dbReference type="ARBA" id="ARBA00023049"/>
    </source>
</evidence>
<organism evidence="15 16">
    <name type="scientific">Litchfieldia salsa</name>
    <dbReference type="NCBI Taxonomy" id="930152"/>
    <lineage>
        <taxon>Bacteria</taxon>
        <taxon>Bacillati</taxon>
        <taxon>Bacillota</taxon>
        <taxon>Bacilli</taxon>
        <taxon>Bacillales</taxon>
        <taxon>Bacillaceae</taxon>
        <taxon>Litchfieldia</taxon>
    </lineage>
</organism>
<feature type="transmembrane region" description="Helical" evidence="13">
    <location>
        <begin position="180"/>
        <end position="197"/>
    </location>
</feature>
<keyword evidence="6 13" id="KW-0812">Transmembrane</keyword>
<dbReference type="GO" id="GO:0006508">
    <property type="term" value="P:proteolysis"/>
    <property type="evidence" value="ECO:0007669"/>
    <property type="project" value="UniProtKB-KW"/>
</dbReference>
<evidence type="ECO:0000256" key="10">
    <source>
        <dbReference type="ARBA" id="ARBA00022989"/>
    </source>
</evidence>
<dbReference type="CDD" id="cd06158">
    <property type="entry name" value="S2P-M50_like_1"/>
    <property type="match status" value="1"/>
</dbReference>
<evidence type="ECO:0000256" key="5">
    <source>
        <dbReference type="ARBA" id="ARBA00022670"/>
    </source>
</evidence>
<keyword evidence="5 15" id="KW-0645">Protease</keyword>
<dbReference type="GO" id="GO:0005886">
    <property type="term" value="C:plasma membrane"/>
    <property type="evidence" value="ECO:0007669"/>
    <property type="project" value="UniProtKB-SubCell"/>
</dbReference>
<feature type="domain" description="Peptidase M50" evidence="14">
    <location>
        <begin position="18"/>
        <end position="188"/>
    </location>
</feature>
<keyword evidence="11" id="KW-0482">Metalloprotease</keyword>
<keyword evidence="9" id="KW-0862">Zinc</keyword>
<dbReference type="EMBL" id="FNJU01000004">
    <property type="protein sequence ID" value="SDP61852.1"/>
    <property type="molecule type" value="Genomic_DNA"/>
</dbReference>
<dbReference type="PANTHER" id="PTHR35864">
    <property type="entry name" value="ZINC METALLOPROTEASE MJ0611-RELATED"/>
    <property type="match status" value="1"/>
</dbReference>
<dbReference type="STRING" id="930152.SAMN05216565_104188"/>
<evidence type="ECO:0000256" key="6">
    <source>
        <dbReference type="ARBA" id="ARBA00022692"/>
    </source>
</evidence>
<evidence type="ECO:0000259" key="14">
    <source>
        <dbReference type="Pfam" id="PF02163"/>
    </source>
</evidence>
<evidence type="ECO:0000256" key="4">
    <source>
        <dbReference type="ARBA" id="ARBA00022475"/>
    </source>
</evidence>
<keyword evidence="10 13" id="KW-1133">Transmembrane helix</keyword>
<evidence type="ECO:0000256" key="9">
    <source>
        <dbReference type="ARBA" id="ARBA00022833"/>
    </source>
</evidence>
<evidence type="ECO:0000256" key="3">
    <source>
        <dbReference type="ARBA" id="ARBA00007931"/>
    </source>
</evidence>
<accession>A0A1H0U6E6</accession>
<evidence type="ECO:0000313" key="15">
    <source>
        <dbReference type="EMBL" id="SDP61852.1"/>
    </source>
</evidence>
<comment type="similarity">
    <text evidence="3">Belongs to the peptidase M50B family.</text>
</comment>
<name>A0A1H0U6E6_9BACI</name>
<feature type="transmembrane region" description="Helical" evidence="13">
    <location>
        <begin position="137"/>
        <end position="159"/>
    </location>
</feature>
<proteinExistence type="inferred from homology"/>
<dbReference type="InterPro" id="IPR008915">
    <property type="entry name" value="Peptidase_M50"/>
</dbReference>
<evidence type="ECO:0000256" key="7">
    <source>
        <dbReference type="ARBA" id="ARBA00022723"/>
    </source>
</evidence>
<evidence type="ECO:0000256" key="1">
    <source>
        <dbReference type="ARBA" id="ARBA00001947"/>
    </source>
</evidence>
<evidence type="ECO:0000256" key="8">
    <source>
        <dbReference type="ARBA" id="ARBA00022801"/>
    </source>
</evidence>
<protein>
    <submittedName>
        <fullName evidence="15">Zn-dependent protease (Includes SpoIVFB)</fullName>
    </submittedName>
</protein>
<feature type="transmembrane region" description="Helical" evidence="13">
    <location>
        <begin position="12"/>
        <end position="36"/>
    </location>
</feature>
<evidence type="ECO:0000313" key="16">
    <source>
        <dbReference type="Proteomes" id="UP000199159"/>
    </source>
</evidence>
<gene>
    <name evidence="15" type="ORF">SAMN05216565_104188</name>
</gene>